<dbReference type="InterPro" id="IPR001611">
    <property type="entry name" value="Leu-rich_rpt"/>
</dbReference>
<evidence type="ECO:0000256" key="9">
    <source>
        <dbReference type="SAM" id="SignalP"/>
    </source>
</evidence>
<evidence type="ECO:0000256" key="3">
    <source>
        <dbReference type="ARBA" id="ARBA00022692"/>
    </source>
</evidence>
<dbReference type="Pfam" id="PF07714">
    <property type="entry name" value="PK_Tyr_Ser-Thr"/>
    <property type="match status" value="1"/>
</dbReference>
<protein>
    <recommendedName>
        <fullName evidence="10">Protein kinase domain-containing protein</fullName>
    </recommendedName>
</protein>
<keyword evidence="6 8" id="KW-0472">Membrane</keyword>
<keyword evidence="9" id="KW-0732">Signal</keyword>
<feature type="chain" id="PRO_5044795092" description="Protein kinase domain-containing protein" evidence="9">
    <location>
        <begin position="29"/>
        <end position="602"/>
    </location>
</feature>
<dbReference type="PANTHER" id="PTHR45631">
    <property type="entry name" value="OS07G0107800 PROTEIN-RELATED"/>
    <property type="match status" value="1"/>
</dbReference>
<organism evidence="11 12">
    <name type="scientific">Riccia fluitans</name>
    <dbReference type="NCBI Taxonomy" id="41844"/>
    <lineage>
        <taxon>Eukaryota</taxon>
        <taxon>Viridiplantae</taxon>
        <taxon>Streptophyta</taxon>
        <taxon>Embryophyta</taxon>
        <taxon>Marchantiophyta</taxon>
        <taxon>Marchantiopsida</taxon>
        <taxon>Marchantiidae</taxon>
        <taxon>Marchantiales</taxon>
        <taxon>Ricciaceae</taxon>
        <taxon>Riccia</taxon>
    </lineage>
</organism>
<dbReference type="CDD" id="cd12087">
    <property type="entry name" value="TM_EGFR-like"/>
    <property type="match status" value="1"/>
</dbReference>
<dbReference type="GO" id="GO:0016020">
    <property type="term" value="C:membrane"/>
    <property type="evidence" value="ECO:0007669"/>
    <property type="project" value="UniProtKB-SubCell"/>
</dbReference>
<sequence length="602" mass="65757">MRRSCSASRWITPLMLLLICSSATPISGQETETFMDDLLAIKSMRKAFSMYTWAGDPCFPFAWPGLQCDVAAARVVAIDLRSRGLNGFIPTTIKSLTALKFLDLSNNKFNGTVPEELGLLPSLATLALDNNNFCGWIPQPLLNRSSFSFSGNPLLCRPGDPCDSAARCITYPDPPAFTKEAKKSAGLNLVIGAIIGGCIVAGIIGGLFVCFYVRSQRKKKSLTLLPETCKEIEAKQSRDKASYHSSSRPHHSSAASRSDDILNVILSPFRRSWDAQTKTVTLSQAAGYIPRADIVTATQNFATKIGEGGYGPVYKGTLSNGKAVAVKVNKINSQGTEEFANEVGLLTRIHHRNLVSLLGFCEDGDERFLLYEFQEKGALNNLLWGPESEKNPLDWKTRLDIALNAAKGLEYLHTGCDPKVIHRDVKSSNILVDDKFVAKVADFGISKATPEGGSISAYSARVRGTPGYVDPEYLITQRFSSKSDVYSFGVVLMEIIAGCRPQATLQDGTRFQIVDLFTEVLSTGDIFGVADTALEKKFNPESMWRVADLAFSSVDKEGAKRPDMSHIVKGLAEAIELENSYDPAAPPPTRSWSRAVTLKLPR</sequence>
<keyword evidence="4" id="KW-0677">Repeat</keyword>
<dbReference type="PROSITE" id="PS50011">
    <property type="entry name" value="PROTEIN_KINASE_DOM"/>
    <property type="match status" value="1"/>
</dbReference>
<accession>A0ABD1ZFQ6</accession>
<evidence type="ECO:0000259" key="10">
    <source>
        <dbReference type="PROSITE" id="PS50011"/>
    </source>
</evidence>
<comment type="caution">
    <text evidence="11">The sequence shown here is derived from an EMBL/GenBank/DDBJ whole genome shotgun (WGS) entry which is preliminary data.</text>
</comment>
<feature type="region of interest" description="Disordered" evidence="7">
    <location>
        <begin position="236"/>
        <end position="255"/>
    </location>
</feature>
<dbReference type="Gene3D" id="1.10.510.10">
    <property type="entry name" value="Transferase(Phosphotransferase) domain 1"/>
    <property type="match status" value="1"/>
</dbReference>
<gene>
    <name evidence="11" type="ORF">R1flu_012799</name>
</gene>
<dbReference type="InterPro" id="IPR000719">
    <property type="entry name" value="Prot_kinase_dom"/>
</dbReference>
<comment type="subcellular location">
    <subcellularLocation>
        <location evidence="1">Membrane</location>
        <topology evidence="1">Single-pass membrane protein</topology>
    </subcellularLocation>
</comment>
<dbReference type="InterPro" id="IPR032675">
    <property type="entry name" value="LRR_dom_sf"/>
</dbReference>
<dbReference type="InterPro" id="IPR011009">
    <property type="entry name" value="Kinase-like_dom_sf"/>
</dbReference>
<evidence type="ECO:0000313" key="11">
    <source>
        <dbReference type="EMBL" id="KAL2645212.1"/>
    </source>
</evidence>
<evidence type="ECO:0000256" key="4">
    <source>
        <dbReference type="ARBA" id="ARBA00022737"/>
    </source>
</evidence>
<evidence type="ECO:0000256" key="5">
    <source>
        <dbReference type="ARBA" id="ARBA00022989"/>
    </source>
</evidence>
<name>A0ABD1ZFQ6_9MARC</name>
<dbReference type="PROSITE" id="PS00108">
    <property type="entry name" value="PROTEIN_KINASE_ST"/>
    <property type="match status" value="1"/>
</dbReference>
<dbReference type="PANTHER" id="PTHR45631:SF68">
    <property type="entry name" value="REPEAT FAMILY PROTEIN, PUTATIVE, EXPRESSED-RELATED"/>
    <property type="match status" value="1"/>
</dbReference>
<dbReference type="SUPFAM" id="SSF56112">
    <property type="entry name" value="Protein kinase-like (PK-like)"/>
    <property type="match status" value="1"/>
</dbReference>
<feature type="domain" description="Protein kinase" evidence="10">
    <location>
        <begin position="299"/>
        <end position="575"/>
    </location>
</feature>
<evidence type="ECO:0000256" key="7">
    <source>
        <dbReference type="SAM" id="MobiDB-lite"/>
    </source>
</evidence>
<evidence type="ECO:0000256" key="8">
    <source>
        <dbReference type="SAM" id="Phobius"/>
    </source>
</evidence>
<dbReference type="FunFam" id="3.80.10.10:FF:000129">
    <property type="entry name" value="Leucine-rich repeat receptor-like kinase"/>
    <property type="match status" value="1"/>
</dbReference>
<keyword evidence="2" id="KW-0433">Leucine-rich repeat</keyword>
<dbReference type="SUPFAM" id="SSF52058">
    <property type="entry name" value="L domain-like"/>
    <property type="match status" value="1"/>
</dbReference>
<dbReference type="Gene3D" id="3.80.10.10">
    <property type="entry name" value="Ribonuclease Inhibitor"/>
    <property type="match status" value="1"/>
</dbReference>
<proteinExistence type="predicted"/>
<dbReference type="FunFam" id="1.10.510.10:FF:000095">
    <property type="entry name" value="protein STRUBBELIG-RECEPTOR FAMILY 8"/>
    <property type="match status" value="1"/>
</dbReference>
<evidence type="ECO:0000313" key="12">
    <source>
        <dbReference type="Proteomes" id="UP001605036"/>
    </source>
</evidence>
<keyword evidence="5 8" id="KW-1133">Transmembrane helix</keyword>
<dbReference type="InterPro" id="IPR001245">
    <property type="entry name" value="Ser-Thr/Tyr_kinase_cat_dom"/>
</dbReference>
<dbReference type="SMART" id="SM00220">
    <property type="entry name" value="S_TKc"/>
    <property type="match status" value="1"/>
</dbReference>
<dbReference type="EMBL" id="JBHFFA010000002">
    <property type="protein sequence ID" value="KAL2645212.1"/>
    <property type="molecule type" value="Genomic_DNA"/>
</dbReference>
<dbReference type="InterPro" id="IPR008271">
    <property type="entry name" value="Ser/Thr_kinase_AS"/>
</dbReference>
<feature type="transmembrane region" description="Helical" evidence="8">
    <location>
        <begin position="189"/>
        <end position="213"/>
    </location>
</feature>
<dbReference type="Proteomes" id="UP001605036">
    <property type="component" value="Unassembled WGS sequence"/>
</dbReference>
<reference evidence="11 12" key="1">
    <citation type="submission" date="2024-09" db="EMBL/GenBank/DDBJ databases">
        <title>Chromosome-scale assembly of Riccia fluitans.</title>
        <authorList>
            <person name="Paukszto L."/>
            <person name="Sawicki J."/>
            <person name="Karawczyk K."/>
            <person name="Piernik-Szablinska J."/>
            <person name="Szczecinska M."/>
            <person name="Mazdziarz M."/>
        </authorList>
    </citation>
    <scope>NUCLEOTIDE SEQUENCE [LARGE SCALE GENOMIC DNA]</scope>
    <source>
        <strain evidence="11">Rf_01</strain>
        <tissue evidence="11">Aerial parts of the thallus</tissue>
    </source>
</reference>
<evidence type="ECO:0000256" key="6">
    <source>
        <dbReference type="ARBA" id="ARBA00023136"/>
    </source>
</evidence>
<dbReference type="Gene3D" id="3.30.200.20">
    <property type="entry name" value="Phosphorylase Kinase, domain 1"/>
    <property type="match status" value="1"/>
</dbReference>
<keyword evidence="12" id="KW-1185">Reference proteome</keyword>
<evidence type="ECO:0000256" key="2">
    <source>
        <dbReference type="ARBA" id="ARBA00022614"/>
    </source>
</evidence>
<keyword evidence="3 8" id="KW-0812">Transmembrane</keyword>
<feature type="signal peptide" evidence="9">
    <location>
        <begin position="1"/>
        <end position="28"/>
    </location>
</feature>
<evidence type="ECO:0000256" key="1">
    <source>
        <dbReference type="ARBA" id="ARBA00004167"/>
    </source>
</evidence>
<dbReference type="Pfam" id="PF13855">
    <property type="entry name" value="LRR_8"/>
    <property type="match status" value="1"/>
</dbReference>
<dbReference type="AlphaFoldDB" id="A0ABD1ZFQ6"/>